<comment type="caution">
    <text evidence="1">The sequence shown here is derived from an EMBL/GenBank/DDBJ whole genome shotgun (WGS) entry which is preliminary data.</text>
</comment>
<organism evidence="1 2">
    <name type="scientific">Aspergillus cavernicola</name>
    <dbReference type="NCBI Taxonomy" id="176166"/>
    <lineage>
        <taxon>Eukaryota</taxon>
        <taxon>Fungi</taxon>
        <taxon>Dikarya</taxon>
        <taxon>Ascomycota</taxon>
        <taxon>Pezizomycotina</taxon>
        <taxon>Eurotiomycetes</taxon>
        <taxon>Eurotiomycetidae</taxon>
        <taxon>Eurotiales</taxon>
        <taxon>Aspergillaceae</taxon>
        <taxon>Aspergillus</taxon>
        <taxon>Aspergillus subgen. Nidulantes</taxon>
    </lineage>
</organism>
<protein>
    <submittedName>
        <fullName evidence="1">Uncharacterized protein</fullName>
    </submittedName>
</protein>
<gene>
    <name evidence="1" type="ORF">BDW59DRAFT_149546</name>
</gene>
<evidence type="ECO:0000313" key="1">
    <source>
        <dbReference type="EMBL" id="KAL2822363.1"/>
    </source>
</evidence>
<proteinExistence type="predicted"/>
<dbReference type="EMBL" id="JBFXLS010000058">
    <property type="protein sequence ID" value="KAL2822363.1"/>
    <property type="molecule type" value="Genomic_DNA"/>
</dbReference>
<accession>A0ABR4I3M8</accession>
<reference evidence="1 2" key="1">
    <citation type="submission" date="2024-07" db="EMBL/GenBank/DDBJ databases">
        <title>Section-level genome sequencing and comparative genomics of Aspergillus sections Usti and Cavernicolus.</title>
        <authorList>
            <consortium name="Lawrence Berkeley National Laboratory"/>
            <person name="Nybo J.L."/>
            <person name="Vesth T.C."/>
            <person name="Theobald S."/>
            <person name="Frisvad J.C."/>
            <person name="Larsen T.O."/>
            <person name="Kjaerboelling I."/>
            <person name="Rothschild-Mancinelli K."/>
            <person name="Lyhne E.K."/>
            <person name="Kogle M.E."/>
            <person name="Barry K."/>
            <person name="Clum A."/>
            <person name="Na H."/>
            <person name="Ledsgaard L."/>
            <person name="Lin J."/>
            <person name="Lipzen A."/>
            <person name="Kuo A."/>
            <person name="Riley R."/>
            <person name="Mondo S."/>
            <person name="LaButti K."/>
            <person name="Haridas S."/>
            <person name="Pangalinan J."/>
            <person name="Salamov A.A."/>
            <person name="Simmons B.A."/>
            <person name="Magnuson J.K."/>
            <person name="Chen J."/>
            <person name="Drula E."/>
            <person name="Henrissat B."/>
            <person name="Wiebenga A."/>
            <person name="Lubbers R.J."/>
            <person name="Gomes A.C."/>
            <person name="Makela M.R."/>
            <person name="Stajich J."/>
            <person name="Grigoriev I.V."/>
            <person name="Mortensen U.H."/>
            <person name="De vries R.P."/>
            <person name="Baker S.E."/>
            <person name="Andersen M.R."/>
        </authorList>
    </citation>
    <scope>NUCLEOTIDE SEQUENCE [LARGE SCALE GENOMIC DNA]</scope>
    <source>
        <strain evidence="1 2">CBS 600.67</strain>
    </source>
</reference>
<sequence>MADLVQILRGRDSAGKQNKLQNLGAASICLSFLGPVTINPSNIQPMLRAVFSVHISNLTNQQDADQFIAWIQNLPESASITVEGLYPTGPACWVLTSAWSVWSKLAGIRGYRLIAEAKGANALSINQGPATARPTKKANIP</sequence>
<name>A0ABR4I3M8_9EURO</name>
<keyword evidence="2" id="KW-1185">Reference proteome</keyword>
<dbReference type="Proteomes" id="UP001610335">
    <property type="component" value="Unassembled WGS sequence"/>
</dbReference>
<evidence type="ECO:0000313" key="2">
    <source>
        <dbReference type="Proteomes" id="UP001610335"/>
    </source>
</evidence>